<dbReference type="Pfam" id="PF00015">
    <property type="entry name" value="MCPsignal"/>
    <property type="match status" value="1"/>
</dbReference>
<evidence type="ECO:0000256" key="1">
    <source>
        <dbReference type="ARBA" id="ARBA00022500"/>
    </source>
</evidence>
<evidence type="ECO:0000313" key="7">
    <source>
        <dbReference type="EMBL" id="PHO09000.1"/>
    </source>
</evidence>
<keyword evidence="5" id="KW-0472">Membrane</keyword>
<name>A0ABX4LMC0_9BACT</name>
<gene>
    <name evidence="7" type="ORF">CPG37_11805</name>
</gene>
<sequence length="844" mass="95985">MKFKDLSIKTKLSILVLTPMFFIIVLGLSFIYQEYKYKQEYGTLKQIINFDSDISLTIHELQKERGIFVSFISSNGKNFKNEIRNQIQNSDEKIEILKNSYKTLNKNFLDNTNLELLEEFFNSLTNIKSKRNLAKSMQISTKEVLDYYSNLNSNLLKFIARSSAISKDSELTRQILAYYNFLMAKEKAGVERAIGSNVLIEGTFKDNMLSLFTSLISAQKNYMNEFEIYSKKENLSYAKQALNDSSVSKVEDIRDILIHSQDKLKYIISIEEIIGFEGIIHNIKNYELTKNISYKNKVQSKIKELETLIKDYKNDFKISNRETNLLNTIQNRFSNYSTLSQNSNDSSLDNQKVVNAIKELKTKQFDIEATYWFDTITKKIEILKTIDDYLSNNLFSIINKKYEEVSFYFYKNIVMLFIVILLISILAIYIFSNISKSSETIYYGIERFMKFINREINEIEDIKVHGNDEFGKIATMANKNMKQINDDLEEDMLCVAEAVLVLNKMRQGYFNYRINSTAANPQIQTFVYSVNKSLDIQASIFEDILQTLEKYTHYDYTQNLKDVDVKGDLDKLLKGINSLKESITKMLVTSQDIGLTLKNSSNTLLNNVDNLNRSSNDGAVRLEETVAAVDEISENISATNSYIKEMSQNAKILSNSSNEGKELANKTTKSMEEINNQVEGIKEAITLIDQIAFQTNILSLNAAVEAATAGEAGKGFAVVAQEVRSLASRSAEAANKIKQIVETATLKSNEGKKIAFSMIDGYNNLNENVQKTVSIIQNIQTASAEQTQRISQINDGLNSLDKQTQENASVASQTHDIAVEASDIAISVVKNVKKNNFVGKKEEY</sequence>
<dbReference type="InterPro" id="IPR051310">
    <property type="entry name" value="MCP_chemotaxis"/>
</dbReference>
<proteinExistence type="inferred from homology"/>
<dbReference type="Gene3D" id="1.10.287.950">
    <property type="entry name" value="Methyl-accepting chemotaxis protein"/>
    <property type="match status" value="1"/>
</dbReference>
<dbReference type="InterPro" id="IPR013587">
    <property type="entry name" value="Nitrate/nitrite_sensing"/>
</dbReference>
<keyword evidence="5" id="KW-0812">Transmembrane</keyword>
<protein>
    <recommendedName>
        <fullName evidence="6">Methyl-accepting transducer domain-containing protein</fullName>
    </recommendedName>
</protein>
<keyword evidence="8" id="KW-1185">Reference proteome</keyword>
<evidence type="ECO:0000256" key="2">
    <source>
        <dbReference type="ARBA" id="ARBA00029447"/>
    </source>
</evidence>
<evidence type="ECO:0000256" key="4">
    <source>
        <dbReference type="SAM" id="Coils"/>
    </source>
</evidence>
<keyword evidence="3" id="KW-0807">Transducer</keyword>
<feature type="transmembrane region" description="Helical" evidence="5">
    <location>
        <begin position="408"/>
        <end position="431"/>
    </location>
</feature>
<evidence type="ECO:0000259" key="6">
    <source>
        <dbReference type="PROSITE" id="PS50111"/>
    </source>
</evidence>
<feature type="transmembrane region" description="Helical" evidence="5">
    <location>
        <begin position="12"/>
        <end position="32"/>
    </location>
</feature>
<feature type="domain" description="Methyl-accepting transducer" evidence="6">
    <location>
        <begin position="593"/>
        <end position="822"/>
    </location>
</feature>
<dbReference type="Proteomes" id="UP000221384">
    <property type="component" value="Unassembled WGS sequence"/>
</dbReference>
<reference evidence="7 8" key="1">
    <citation type="submission" date="2017-09" db="EMBL/GenBank/DDBJ databases">
        <authorList>
            <person name="Perez-Cataluna A."/>
            <person name="Figueras M.J."/>
            <person name="Salas-Masso N."/>
        </authorList>
    </citation>
    <scope>NUCLEOTIDE SEQUENCE [LARGE SCALE GENOMIC DNA]</scope>
    <source>
        <strain evidence="7 8">F138-33</strain>
    </source>
</reference>
<dbReference type="PANTHER" id="PTHR43531:SF11">
    <property type="entry name" value="METHYL-ACCEPTING CHEMOTAXIS PROTEIN 3"/>
    <property type="match status" value="1"/>
</dbReference>
<evidence type="ECO:0000313" key="8">
    <source>
        <dbReference type="Proteomes" id="UP000221384"/>
    </source>
</evidence>
<dbReference type="EMBL" id="NWVW01000016">
    <property type="protein sequence ID" value="PHO09000.1"/>
    <property type="molecule type" value="Genomic_DNA"/>
</dbReference>
<feature type="coiled-coil region" evidence="4">
    <location>
        <begin position="295"/>
        <end position="322"/>
    </location>
</feature>
<organism evidence="7 8">
    <name type="scientific">Malaciobacter canalis</name>
    <dbReference type="NCBI Taxonomy" id="1912871"/>
    <lineage>
        <taxon>Bacteria</taxon>
        <taxon>Pseudomonadati</taxon>
        <taxon>Campylobacterota</taxon>
        <taxon>Epsilonproteobacteria</taxon>
        <taxon>Campylobacterales</taxon>
        <taxon>Arcobacteraceae</taxon>
        <taxon>Malaciobacter</taxon>
    </lineage>
</organism>
<evidence type="ECO:0000256" key="5">
    <source>
        <dbReference type="SAM" id="Phobius"/>
    </source>
</evidence>
<dbReference type="SMART" id="SM00283">
    <property type="entry name" value="MA"/>
    <property type="match status" value="1"/>
</dbReference>
<keyword evidence="4" id="KW-0175">Coiled coil</keyword>
<dbReference type="InterPro" id="IPR004089">
    <property type="entry name" value="MCPsignal_dom"/>
</dbReference>
<dbReference type="RefSeq" id="WP_099335137.1">
    <property type="nucleotide sequence ID" value="NZ_CP042812.1"/>
</dbReference>
<keyword evidence="1" id="KW-0145">Chemotaxis</keyword>
<feature type="coiled-coil region" evidence="4">
    <location>
        <begin position="80"/>
        <end position="107"/>
    </location>
</feature>
<comment type="similarity">
    <text evidence="2">Belongs to the methyl-accepting chemotaxis (MCP) protein family.</text>
</comment>
<comment type="caution">
    <text evidence="7">The sequence shown here is derived from an EMBL/GenBank/DDBJ whole genome shotgun (WGS) entry which is preliminary data.</text>
</comment>
<dbReference type="PANTHER" id="PTHR43531">
    <property type="entry name" value="PROTEIN ICFG"/>
    <property type="match status" value="1"/>
</dbReference>
<keyword evidence="5" id="KW-1133">Transmembrane helix</keyword>
<dbReference type="PROSITE" id="PS50111">
    <property type="entry name" value="CHEMOTAXIS_TRANSDUC_2"/>
    <property type="match status" value="1"/>
</dbReference>
<accession>A0ABX4LMC0</accession>
<dbReference type="SUPFAM" id="SSF58104">
    <property type="entry name" value="Methyl-accepting chemotaxis protein (MCP) signaling domain"/>
    <property type="match status" value="1"/>
</dbReference>
<dbReference type="Pfam" id="PF08376">
    <property type="entry name" value="NIT"/>
    <property type="match status" value="1"/>
</dbReference>
<evidence type="ECO:0000256" key="3">
    <source>
        <dbReference type="PROSITE-ProRule" id="PRU00284"/>
    </source>
</evidence>